<reference evidence="1" key="1">
    <citation type="submission" date="2021-11" db="EMBL/GenBank/DDBJ databases">
        <title>Description of novel Flavobacterium species.</title>
        <authorList>
            <person name="Saticioglu I.B."/>
            <person name="Ay H."/>
            <person name="Altun S."/>
            <person name="Duman M."/>
        </authorList>
    </citation>
    <scope>NUCLEOTIDE SEQUENCE</scope>
    <source>
        <strain evidence="1">F-65</strain>
    </source>
</reference>
<proteinExistence type="predicted"/>
<evidence type="ECO:0000313" key="1">
    <source>
        <dbReference type="EMBL" id="MCC9073226.1"/>
    </source>
</evidence>
<dbReference type="EMBL" id="JAJJMO010000001">
    <property type="protein sequence ID" value="MCC9073226.1"/>
    <property type="molecule type" value="Genomic_DNA"/>
</dbReference>
<protein>
    <submittedName>
        <fullName evidence="1">Uncharacterized protein</fullName>
    </submittedName>
</protein>
<name>A0ABS8MYJ2_9FLAO</name>
<sequence>MNFKLKSIESLPFIEANNIINELCNDRIKFSKDDIEFVLNLNEKELIGTFFSEYSLFEYEDFLYIEKFINSNLDNSNLDFLSDLIYFATDFGLDINYKKILEFLLIDEIDNDFLVLACLQYLNANIKFIYVETIVKNLEVIRNNTIYHQNEQLLASLILFRITHQTNYLDFIIELVNYDATNLEFLNNTLKDKSYDSTYFNLPKILKNILSDNANLL</sequence>
<dbReference type="Proteomes" id="UP001430919">
    <property type="component" value="Unassembled WGS sequence"/>
</dbReference>
<evidence type="ECO:0000313" key="2">
    <source>
        <dbReference type="Proteomes" id="UP001430919"/>
    </source>
</evidence>
<keyword evidence="2" id="KW-1185">Reference proteome</keyword>
<comment type="caution">
    <text evidence="1">The sequence shown here is derived from an EMBL/GenBank/DDBJ whole genome shotgun (WGS) entry which is preliminary data.</text>
</comment>
<organism evidence="1 2">
    <name type="scientific">Flavobacterium pisciphilum</name>
    <dbReference type="NCBI Taxonomy" id="2893755"/>
    <lineage>
        <taxon>Bacteria</taxon>
        <taxon>Pseudomonadati</taxon>
        <taxon>Bacteroidota</taxon>
        <taxon>Flavobacteriia</taxon>
        <taxon>Flavobacteriales</taxon>
        <taxon>Flavobacteriaceae</taxon>
        <taxon>Flavobacterium</taxon>
    </lineage>
</organism>
<accession>A0ABS8MYJ2</accession>
<dbReference type="RefSeq" id="WP_229990164.1">
    <property type="nucleotide sequence ID" value="NZ_JAJJMO010000001.1"/>
</dbReference>
<gene>
    <name evidence="1" type="ORF">LNQ49_16740</name>
</gene>